<evidence type="ECO:0000256" key="4">
    <source>
        <dbReference type="ARBA" id="ARBA00022801"/>
    </source>
</evidence>
<evidence type="ECO:0000256" key="5">
    <source>
        <dbReference type="ARBA" id="ARBA00023118"/>
    </source>
</evidence>
<dbReference type="Gene3D" id="3.40.50.300">
    <property type="entry name" value="P-loop containing nucleotide triphosphate hydrolases"/>
    <property type="match status" value="1"/>
</dbReference>
<dbReference type="RefSeq" id="WP_274039752.1">
    <property type="nucleotide sequence ID" value="NZ_JANCPR020000001.1"/>
</dbReference>
<evidence type="ECO:0000256" key="6">
    <source>
        <dbReference type="SAM" id="MobiDB-lite"/>
    </source>
</evidence>
<organism evidence="9 10">
    <name type="scientific">Streptomyces iconiensis</name>
    <dbReference type="NCBI Taxonomy" id="1384038"/>
    <lineage>
        <taxon>Bacteria</taxon>
        <taxon>Bacillati</taxon>
        <taxon>Actinomycetota</taxon>
        <taxon>Actinomycetes</taxon>
        <taxon>Kitasatosporales</taxon>
        <taxon>Streptomycetaceae</taxon>
        <taxon>Streptomyces</taxon>
    </lineage>
</organism>
<evidence type="ECO:0000313" key="9">
    <source>
        <dbReference type="EMBL" id="MDJ1130570.1"/>
    </source>
</evidence>
<keyword evidence="9" id="KW-0255">Endonuclease</keyword>
<evidence type="ECO:0000256" key="1">
    <source>
        <dbReference type="ARBA" id="ARBA00006847"/>
    </source>
</evidence>
<dbReference type="PANTHER" id="PTHR47962">
    <property type="entry name" value="ATP-DEPENDENT HELICASE LHR-RELATED-RELATED"/>
    <property type="match status" value="1"/>
</dbReference>
<dbReference type="InterPro" id="IPR038257">
    <property type="entry name" value="CRISPR-assoc_Cas3_HD_sf"/>
</dbReference>
<dbReference type="SMART" id="SM00487">
    <property type="entry name" value="DEXDc"/>
    <property type="match status" value="1"/>
</dbReference>
<dbReference type="PROSITE" id="PS51643">
    <property type="entry name" value="HD_CAS3"/>
    <property type="match status" value="1"/>
</dbReference>
<feature type="domain" description="Helicase ATP-binding" evidence="7">
    <location>
        <begin position="300"/>
        <end position="501"/>
    </location>
</feature>
<feature type="region of interest" description="Disordered" evidence="6">
    <location>
        <begin position="384"/>
        <end position="406"/>
    </location>
</feature>
<dbReference type="EMBL" id="JANCPR020000001">
    <property type="protein sequence ID" value="MDJ1130570.1"/>
    <property type="molecule type" value="Genomic_DNA"/>
</dbReference>
<reference evidence="9 10" key="1">
    <citation type="submission" date="2023-05" db="EMBL/GenBank/DDBJ databases">
        <title>Streptantibioticus silvisoli sp. nov., acidotolerant actinomycetes 1 from pine litter.</title>
        <authorList>
            <person name="Swiecimska M."/>
            <person name="Golinska P."/>
            <person name="Sangal V."/>
            <person name="Wachnowicz B."/>
            <person name="Goodfellow M."/>
        </authorList>
    </citation>
    <scope>NUCLEOTIDE SEQUENCE [LARGE SCALE GENOMIC DNA]</scope>
    <source>
        <strain evidence="9 10">DSM 42109</strain>
    </source>
</reference>
<feature type="compositionally biased region" description="Basic and acidic residues" evidence="6">
    <location>
        <begin position="393"/>
        <end position="406"/>
    </location>
</feature>
<evidence type="ECO:0000259" key="7">
    <source>
        <dbReference type="PROSITE" id="PS51192"/>
    </source>
</evidence>
<evidence type="ECO:0000259" key="8">
    <source>
        <dbReference type="PROSITE" id="PS51643"/>
    </source>
</evidence>
<evidence type="ECO:0000313" key="10">
    <source>
        <dbReference type="Proteomes" id="UP001214441"/>
    </source>
</evidence>
<evidence type="ECO:0000256" key="3">
    <source>
        <dbReference type="ARBA" id="ARBA00022723"/>
    </source>
</evidence>
<comment type="similarity">
    <text evidence="1">In the N-terminal section; belongs to the CRISPR-associated nuclease Cas3-HD family.</text>
</comment>
<comment type="similarity">
    <text evidence="2">In the central section; belongs to the CRISPR-associated helicase Cas3 family.</text>
</comment>
<feature type="domain" description="HD Cas3-type" evidence="8">
    <location>
        <begin position="12"/>
        <end position="222"/>
    </location>
</feature>
<proteinExistence type="inferred from homology"/>
<protein>
    <submittedName>
        <fullName evidence="9">CRISPR-associated endonuclease Cas3</fullName>
    </submittedName>
</protein>
<keyword evidence="4" id="KW-0378">Hydrolase</keyword>
<keyword evidence="5" id="KW-0051">Antiviral defense</keyword>
<dbReference type="Pfam" id="PF00270">
    <property type="entry name" value="DEAD"/>
    <property type="match status" value="1"/>
</dbReference>
<dbReference type="InterPro" id="IPR027417">
    <property type="entry name" value="P-loop_NTPase"/>
</dbReference>
<evidence type="ECO:0000256" key="2">
    <source>
        <dbReference type="ARBA" id="ARBA00009046"/>
    </source>
</evidence>
<name>A0ABT6ZNE2_9ACTN</name>
<dbReference type="InterPro" id="IPR011545">
    <property type="entry name" value="DEAD/DEAH_box_helicase_dom"/>
</dbReference>
<dbReference type="InterPro" id="IPR014001">
    <property type="entry name" value="Helicase_ATP-bd"/>
</dbReference>
<dbReference type="CDD" id="cd09641">
    <property type="entry name" value="Cas3''_I"/>
    <property type="match status" value="1"/>
</dbReference>
<dbReference type="Pfam" id="PF18019">
    <property type="entry name" value="Cas3_HD"/>
    <property type="match status" value="1"/>
</dbReference>
<accession>A0ABT6ZNE2</accession>
<keyword evidence="9" id="KW-0540">Nuclease</keyword>
<dbReference type="CDD" id="cd17930">
    <property type="entry name" value="DEXHc_cas3"/>
    <property type="match status" value="1"/>
</dbReference>
<dbReference type="InterPro" id="IPR052511">
    <property type="entry name" value="ATP-dep_Helicase"/>
</dbReference>
<dbReference type="PROSITE" id="PS51192">
    <property type="entry name" value="HELICASE_ATP_BIND_1"/>
    <property type="match status" value="1"/>
</dbReference>
<dbReference type="SUPFAM" id="SSF52540">
    <property type="entry name" value="P-loop containing nucleoside triphosphate hydrolases"/>
    <property type="match status" value="1"/>
</dbReference>
<keyword evidence="3" id="KW-0479">Metal-binding</keyword>
<keyword evidence="10" id="KW-1185">Reference proteome</keyword>
<dbReference type="NCBIfam" id="TIGR01596">
    <property type="entry name" value="cas3_HD"/>
    <property type="match status" value="1"/>
</dbReference>
<dbReference type="InterPro" id="IPR006483">
    <property type="entry name" value="CRISPR-assoc_Cas3_HD"/>
</dbReference>
<sequence>MIDTRIWGKSHGLARPYPLVGHLVDTAMVAGAVWDAVLSPSRHRVIAAALGVSEDEAGRLVMLWAGLHDLGKILPQFQAAASQEHPLHCAFLAEAEYVHDREGDSEAEKIRHELATNRALPHLLVEFGYPVSGPPSRLLAAQVAQLLGGHHGRYPVCVEQKDLRDPALDLPELGGGGWAGQRREHVTALHALLGRPGAPGVPRMPVELAVVIAGVVIVSDWLASQDHTVEAQQAAAEADGGLGSSAALRAHARRASAGAPALVEEAGMGRAVFRESSFAGLFPEIARPYPLQASLQEGLAAAVRGPGVLLVTAPTGEGKTEAALHAATVMGAASDSCGLLFALPTQATANQMYERVTAFARRNLLGTARLTLLHGSADLYQPYAEPPADGGEVEPRVLSDRDGDPRREETVAVTAGRWLRMRGRGILAPLAVGTIDQALMGVLPLKRNALRHLGLSGKTVVIDEAHAYDAYTHALLLRLLEWLGAMGAPVVLLSATLTGDTAAGLMRAYRAGAGHGSGAEDLPAPMYPGWMYLDAVSGAVTVPDRPVSSVRVRELALEMLPVAHTYDLTVPENRLTALFGELDGVAAEGGCAAVICTTVAEAQKTYEALREHYRGRYGADYAGWDDRSADDAAREDAAAGPRLRLLHARLSAHCCAHVVHRRGRDGPEVHKRLAERELEPGSERAVAEDPLGTNEVLDRTTCLDTVACVGAPCLLREAPRSGSAFAVTDARVR</sequence>
<dbReference type="GO" id="GO:0004519">
    <property type="term" value="F:endonuclease activity"/>
    <property type="evidence" value="ECO:0007669"/>
    <property type="project" value="UniProtKB-KW"/>
</dbReference>
<comment type="caution">
    <text evidence="9">The sequence shown here is derived from an EMBL/GenBank/DDBJ whole genome shotgun (WGS) entry which is preliminary data.</text>
</comment>
<gene>
    <name evidence="9" type="ORF">NMN56_001105</name>
</gene>
<dbReference type="Proteomes" id="UP001214441">
    <property type="component" value="Unassembled WGS sequence"/>
</dbReference>
<dbReference type="Gene3D" id="1.10.3210.30">
    <property type="match status" value="1"/>
</dbReference>